<organism evidence="1 2">
    <name type="scientific">Ascaris lumbricoides</name>
    <name type="common">Giant roundworm</name>
    <dbReference type="NCBI Taxonomy" id="6252"/>
    <lineage>
        <taxon>Eukaryota</taxon>
        <taxon>Metazoa</taxon>
        <taxon>Ecdysozoa</taxon>
        <taxon>Nematoda</taxon>
        <taxon>Chromadorea</taxon>
        <taxon>Rhabditida</taxon>
        <taxon>Spirurina</taxon>
        <taxon>Ascaridomorpha</taxon>
        <taxon>Ascaridoidea</taxon>
        <taxon>Ascarididae</taxon>
        <taxon>Ascaris</taxon>
    </lineage>
</organism>
<evidence type="ECO:0000313" key="1">
    <source>
        <dbReference type="Proteomes" id="UP000036681"/>
    </source>
</evidence>
<accession>A0A0M3IHM0</accession>
<evidence type="ECO:0000313" key="2">
    <source>
        <dbReference type="WBParaSite" id="ALUE_0001792801-mRNA-1"/>
    </source>
</evidence>
<name>A0A0M3IHM0_ASCLU</name>
<proteinExistence type="predicted"/>
<dbReference type="Proteomes" id="UP000036681">
    <property type="component" value="Unplaced"/>
</dbReference>
<keyword evidence="1" id="KW-1185">Reference proteome</keyword>
<dbReference type="WBParaSite" id="ALUE_0001792801-mRNA-1">
    <property type="protein sequence ID" value="ALUE_0001792801-mRNA-1"/>
    <property type="gene ID" value="ALUE_0001792801"/>
</dbReference>
<dbReference type="AlphaFoldDB" id="A0A0M3IHM0"/>
<reference evidence="2" key="1">
    <citation type="submission" date="2017-02" db="UniProtKB">
        <authorList>
            <consortium name="WormBaseParasite"/>
        </authorList>
    </citation>
    <scope>IDENTIFICATION</scope>
</reference>
<sequence length="40" mass="4503">MISSMPAGTLKPQNRATKILINNNTTRKNSRLENYISIVN</sequence>
<protein>
    <submittedName>
        <fullName evidence="2">Uncharacterized protein</fullName>
    </submittedName>
</protein>